<protein>
    <recommendedName>
        <fullName evidence="3">glutamine synthetase</fullName>
        <ecNumber evidence="3">6.3.1.2</ecNumber>
    </recommendedName>
</protein>
<keyword evidence="6" id="KW-0547">Nucleotide-binding</keyword>
<evidence type="ECO:0000313" key="11">
    <source>
        <dbReference type="EMBL" id="KAJ6648035.1"/>
    </source>
</evidence>
<comment type="similarity">
    <text evidence="2 8 9">Belongs to the glutamine synthetase family.</text>
</comment>
<dbReference type="Gene3D" id="3.30.590.10">
    <property type="entry name" value="Glutamine synthetase/guanido kinase, catalytic domain"/>
    <property type="match status" value="1"/>
</dbReference>
<dbReference type="GO" id="GO:0004356">
    <property type="term" value="F:glutamine synthetase activity"/>
    <property type="evidence" value="ECO:0007669"/>
    <property type="project" value="UniProtKB-EC"/>
</dbReference>
<keyword evidence="5" id="KW-0436">Ligase</keyword>
<dbReference type="GO" id="GO:0006542">
    <property type="term" value="P:glutamine biosynthetic process"/>
    <property type="evidence" value="ECO:0007669"/>
    <property type="project" value="TreeGrafter"/>
</dbReference>
<dbReference type="Pfam" id="PF00120">
    <property type="entry name" value="Gln-synt_C"/>
    <property type="match status" value="1"/>
</dbReference>
<dbReference type="PROSITE" id="PS51987">
    <property type="entry name" value="GS_CATALYTIC"/>
    <property type="match status" value="1"/>
</dbReference>
<dbReference type="GO" id="GO:0005737">
    <property type="term" value="C:cytoplasm"/>
    <property type="evidence" value="ECO:0007669"/>
    <property type="project" value="UniProtKB-SubCell"/>
</dbReference>
<dbReference type="PANTHER" id="PTHR20852:SF44">
    <property type="entry name" value="GLUTAMINE SYNTHETASE 1, MITOCHONDRIAL"/>
    <property type="match status" value="1"/>
</dbReference>
<evidence type="ECO:0000256" key="9">
    <source>
        <dbReference type="RuleBase" id="RU000384"/>
    </source>
</evidence>
<evidence type="ECO:0000256" key="5">
    <source>
        <dbReference type="ARBA" id="ARBA00022598"/>
    </source>
</evidence>
<reference evidence="11" key="1">
    <citation type="submission" date="2022-07" db="EMBL/GenBank/DDBJ databases">
        <authorList>
            <person name="Trinca V."/>
            <person name="Uliana J.V.C."/>
            <person name="Torres T.T."/>
            <person name="Ward R.J."/>
            <person name="Monesi N."/>
        </authorList>
    </citation>
    <scope>NUCLEOTIDE SEQUENCE</scope>
    <source>
        <strain evidence="11">HSMRA1968</strain>
        <tissue evidence="11">Whole embryos</tissue>
    </source>
</reference>
<keyword evidence="7" id="KW-0067">ATP-binding</keyword>
<dbReference type="InterPro" id="IPR014746">
    <property type="entry name" value="Gln_synth/guanido_kin_cat_dom"/>
</dbReference>
<dbReference type="Proteomes" id="UP001151699">
    <property type="component" value="Chromosome A"/>
</dbReference>
<organism evidence="11 12">
    <name type="scientific">Pseudolycoriella hygida</name>
    <dbReference type="NCBI Taxonomy" id="35572"/>
    <lineage>
        <taxon>Eukaryota</taxon>
        <taxon>Metazoa</taxon>
        <taxon>Ecdysozoa</taxon>
        <taxon>Arthropoda</taxon>
        <taxon>Hexapoda</taxon>
        <taxon>Insecta</taxon>
        <taxon>Pterygota</taxon>
        <taxon>Neoptera</taxon>
        <taxon>Endopterygota</taxon>
        <taxon>Diptera</taxon>
        <taxon>Nematocera</taxon>
        <taxon>Sciaroidea</taxon>
        <taxon>Sciaridae</taxon>
        <taxon>Pseudolycoriella</taxon>
    </lineage>
</organism>
<evidence type="ECO:0000256" key="1">
    <source>
        <dbReference type="ARBA" id="ARBA00004496"/>
    </source>
</evidence>
<dbReference type="InterPro" id="IPR050292">
    <property type="entry name" value="Glutamine_Synthetase"/>
</dbReference>
<dbReference type="PANTHER" id="PTHR20852">
    <property type="entry name" value="GLUTAMINE SYNTHETASE"/>
    <property type="match status" value="1"/>
</dbReference>
<dbReference type="SMART" id="SM01230">
    <property type="entry name" value="Gln-synt_C"/>
    <property type="match status" value="1"/>
</dbReference>
<dbReference type="GO" id="GO:0005524">
    <property type="term" value="F:ATP binding"/>
    <property type="evidence" value="ECO:0007669"/>
    <property type="project" value="UniProtKB-KW"/>
</dbReference>
<dbReference type="FunFam" id="3.30.590.10:FF:000011">
    <property type="entry name" value="Glutamine synthetase"/>
    <property type="match status" value="1"/>
</dbReference>
<evidence type="ECO:0000256" key="4">
    <source>
        <dbReference type="ARBA" id="ARBA00022490"/>
    </source>
</evidence>
<feature type="domain" description="GS catalytic" evidence="10">
    <location>
        <begin position="1"/>
        <end position="153"/>
    </location>
</feature>
<dbReference type="EC" id="6.3.1.2" evidence="3"/>
<name>A0A9Q0S982_9DIPT</name>
<dbReference type="AlphaFoldDB" id="A0A9Q0S982"/>
<keyword evidence="12" id="KW-1185">Reference proteome</keyword>
<evidence type="ECO:0000256" key="6">
    <source>
        <dbReference type="ARBA" id="ARBA00022741"/>
    </source>
</evidence>
<evidence type="ECO:0000256" key="8">
    <source>
        <dbReference type="PROSITE-ProRule" id="PRU01331"/>
    </source>
</evidence>
<evidence type="ECO:0000256" key="2">
    <source>
        <dbReference type="ARBA" id="ARBA00009897"/>
    </source>
</evidence>
<dbReference type="OrthoDB" id="1936100at2759"/>
<evidence type="ECO:0000313" key="12">
    <source>
        <dbReference type="Proteomes" id="UP001151699"/>
    </source>
</evidence>
<keyword evidence="4" id="KW-0963">Cytoplasm</keyword>
<gene>
    <name evidence="11" type="primary">Gs1_1</name>
    <name evidence="11" type="ORF">Bhyg_03260</name>
</gene>
<evidence type="ECO:0000259" key="10">
    <source>
        <dbReference type="PROSITE" id="PS51987"/>
    </source>
</evidence>
<dbReference type="InterPro" id="IPR008146">
    <property type="entry name" value="Gln_synth_cat_dom"/>
</dbReference>
<dbReference type="EMBL" id="WJQU01000001">
    <property type="protein sequence ID" value="KAJ6648035.1"/>
    <property type="molecule type" value="Genomic_DNA"/>
</dbReference>
<comment type="caution">
    <text evidence="11">The sequence shown here is derived from an EMBL/GenBank/DDBJ whole genome shotgun (WGS) entry which is preliminary data.</text>
</comment>
<sequence length="153" mass="17087">MPSQWEYQVGPSIGIKAADDLWVSRYILHRIVEEFGICVTFHPIRGDWNGAGAHTNYSTAAMRAEEAIERLSKKQEKHIKAYDPRGGEYNKLRLSGSHETSSITKFSWGVADRGVSIRVAESGKGFLEDRRPASNMDPYAVCNALLTTTLLDD</sequence>
<comment type="subcellular location">
    <subcellularLocation>
        <location evidence="1">Cytoplasm</location>
    </subcellularLocation>
</comment>
<accession>A0A9Q0S982</accession>
<evidence type="ECO:0000256" key="3">
    <source>
        <dbReference type="ARBA" id="ARBA00012937"/>
    </source>
</evidence>
<proteinExistence type="inferred from homology"/>
<evidence type="ECO:0000256" key="7">
    <source>
        <dbReference type="ARBA" id="ARBA00022840"/>
    </source>
</evidence>
<dbReference type="SUPFAM" id="SSF55931">
    <property type="entry name" value="Glutamine synthetase/guanido kinase"/>
    <property type="match status" value="1"/>
</dbReference>